<evidence type="ECO:0000313" key="2">
    <source>
        <dbReference type="Proteomes" id="UP000323499"/>
    </source>
</evidence>
<gene>
    <name evidence="1" type="ORF">CPT_Paul_027</name>
</gene>
<accession>A0A5B9NBB1</accession>
<organism evidence="1 2">
    <name type="scientific">Escherichia phage Paul</name>
    <dbReference type="NCBI Taxonomy" id="2589659"/>
    <lineage>
        <taxon>Viruses</taxon>
        <taxon>Duplodnaviria</taxon>
        <taxon>Heunggongvirae</taxon>
        <taxon>Uroviricota</taxon>
        <taxon>Caudoviricetes</taxon>
        <taxon>Mktvariviridae</taxon>
        <taxon>Gordonclarkvirinae</taxon>
        <taxon>Kuravirus</taxon>
        <taxon>Kuravirus paul</taxon>
    </lineage>
</organism>
<protein>
    <submittedName>
        <fullName evidence="1">Uncharacterized protein</fullName>
    </submittedName>
</protein>
<name>A0A5B9NBB1_9CAUD</name>
<proteinExistence type="predicted"/>
<sequence>MLCVRKKVFRFCVKTLVIRLKQKKRMMQENNSKKEMSDDQKSTQQVLRFRYRNWRGEVADRSVIPLRTSVASSRFHNGGKPCWIMTAIDVDKDEIREFKLSDIIQYYDLI</sequence>
<keyword evidence="2" id="KW-1185">Reference proteome</keyword>
<dbReference type="EMBL" id="MN045231">
    <property type="protein sequence ID" value="QEG08123.1"/>
    <property type="molecule type" value="Genomic_DNA"/>
</dbReference>
<reference evidence="2" key="1">
    <citation type="submission" date="2019-06" db="EMBL/GenBank/DDBJ databases">
        <title>Complete Genome Sequence of Escherichia coli Phage Paul.</title>
        <authorList>
            <person name="Holt A."/>
            <person name="Saldana R."/>
            <person name="Moreland R."/>
            <person name="Gill J.J."/>
            <person name="Liu M."/>
            <person name="Ramsey J."/>
        </authorList>
    </citation>
    <scope>NUCLEOTIDE SEQUENCE [LARGE SCALE GENOMIC DNA]</scope>
</reference>
<evidence type="ECO:0000313" key="1">
    <source>
        <dbReference type="EMBL" id="QEG08123.1"/>
    </source>
</evidence>
<dbReference type="Proteomes" id="UP000323499">
    <property type="component" value="Segment"/>
</dbReference>